<accession>A0ABU9XFZ8</accession>
<proteinExistence type="predicted"/>
<dbReference type="Proteomes" id="UP001444625">
    <property type="component" value="Unassembled WGS sequence"/>
</dbReference>
<gene>
    <name evidence="1" type="ORF">ABC228_01205</name>
</gene>
<evidence type="ECO:0000313" key="2">
    <source>
        <dbReference type="Proteomes" id="UP001444625"/>
    </source>
</evidence>
<name>A0ABU9XFZ8_9BACI</name>
<protein>
    <recommendedName>
        <fullName evidence="3">Replication-relaxation</fullName>
    </recommendedName>
</protein>
<reference evidence="1 2" key="1">
    <citation type="submission" date="2024-05" db="EMBL/GenBank/DDBJ databases">
        <authorList>
            <person name="Haq I."/>
            <person name="Ullah Z."/>
            <person name="Ahmad R."/>
            <person name="Li M."/>
            <person name="Tong Y."/>
        </authorList>
    </citation>
    <scope>NUCLEOTIDE SEQUENCE [LARGE SCALE GENOMIC DNA]</scope>
    <source>
        <strain evidence="1 2">16A2E</strain>
    </source>
</reference>
<evidence type="ECO:0008006" key="3">
    <source>
        <dbReference type="Google" id="ProtNLM"/>
    </source>
</evidence>
<dbReference type="RefSeq" id="WP_345823266.1">
    <property type="nucleotide sequence ID" value="NZ_JBDIML010000001.1"/>
</dbReference>
<keyword evidence="2" id="KW-1185">Reference proteome</keyword>
<evidence type="ECO:0000313" key="1">
    <source>
        <dbReference type="EMBL" id="MEN2765792.1"/>
    </source>
</evidence>
<dbReference type="EMBL" id="JBDIML010000001">
    <property type="protein sequence ID" value="MEN2765792.1"/>
    <property type="molecule type" value="Genomic_DNA"/>
</dbReference>
<comment type="caution">
    <text evidence="1">The sequence shown here is derived from an EMBL/GenBank/DDBJ whole genome shotgun (WGS) entry which is preliminary data.</text>
</comment>
<sequence length="186" mass="21954">MKKRDLSIIKDLERFRVMSRDNIADLYFKHTKHPYSSANSVLKRLVRDGQIEVSHHHSPYVYFPAGSTMKKNSTKIPHYLTLVDIYVKLQPKTFELEPKFKKGLAEPDIYTVIKGKPFFIEVQRNVYAQKVMDKKIKRYEALYFHYDKLPYVLMITEKKYEINSDIVNVIQVSSIDEFLTKIESGK</sequence>
<organism evidence="1 2">
    <name type="scientific">Ornithinibacillus xuwenensis</name>
    <dbReference type="NCBI Taxonomy" id="3144668"/>
    <lineage>
        <taxon>Bacteria</taxon>
        <taxon>Bacillati</taxon>
        <taxon>Bacillota</taxon>
        <taxon>Bacilli</taxon>
        <taxon>Bacillales</taxon>
        <taxon>Bacillaceae</taxon>
        <taxon>Ornithinibacillus</taxon>
    </lineage>
</organism>